<sequence>MKPAQLCLKIHAPESWSELPWGEYYRSAIEQKMQPWWPKFFGFHLLKIGNLSTEITSDQCTITHQVSIAEQGRAVQILASPYQLPFAEKSVDAILLAHTLNYCIDPHSILRELDRVLVDDGWLVISHFNPLSLLGMGKLLPILRQRQPYTSRMFTQMRVLDWLGLLNYQVMHQSRFHVLPWHKQGGGFVNTHLPALGCVSLIIARKRRLPLTFNPMKFATAKPWFNRALGATKSYRNPP</sequence>
<dbReference type="KEGG" id="fsm:CCS41_00185"/>
<dbReference type="STRING" id="1878942.GCA_900128755_01555"/>
<dbReference type="PANTHER" id="PTHR43036">
    <property type="entry name" value="OSJNBB0011N17.9 PROTEIN"/>
    <property type="match status" value="1"/>
</dbReference>
<reference evidence="2 3" key="1">
    <citation type="submission" date="2017-05" db="EMBL/GenBank/DDBJ databases">
        <title>Genome sequence of Candidatus Fukatsuia symbiotica and Candidatus Hamiltonella defensa from Acyrthosiphon pisum strain 5D.</title>
        <authorList>
            <person name="Patel V.A."/>
            <person name="Chevignon G."/>
            <person name="Russell J.A."/>
            <person name="Oliver K.M."/>
        </authorList>
    </citation>
    <scope>NUCLEOTIDE SEQUENCE [LARGE SCALE GENOMIC DNA]</scope>
    <source>
        <strain evidence="2 3">5D</strain>
    </source>
</reference>
<keyword evidence="2" id="KW-0489">Methyltransferase</keyword>
<dbReference type="EMBL" id="CP021659">
    <property type="protein sequence ID" value="AWK13269.1"/>
    <property type="molecule type" value="Genomic_DNA"/>
</dbReference>
<dbReference type="RefSeq" id="WP_072550777.1">
    <property type="nucleotide sequence ID" value="NZ_CP021659.1"/>
</dbReference>
<feature type="domain" description="Methyltransferase type 11" evidence="1">
    <location>
        <begin position="75"/>
        <end position="125"/>
    </location>
</feature>
<dbReference type="OrthoDB" id="6191410at2"/>
<evidence type="ECO:0000313" key="3">
    <source>
        <dbReference type="Proteomes" id="UP000261875"/>
    </source>
</evidence>
<keyword evidence="3" id="KW-1185">Reference proteome</keyword>
<name>A0A2Y9CKA4_9GAMM</name>
<dbReference type="PANTHER" id="PTHR43036:SF2">
    <property type="entry name" value="OS04G0481300 PROTEIN"/>
    <property type="match status" value="1"/>
</dbReference>
<dbReference type="CDD" id="cd02440">
    <property type="entry name" value="AdoMet_MTases"/>
    <property type="match status" value="1"/>
</dbReference>
<dbReference type="Proteomes" id="UP000261875">
    <property type="component" value="Chromosome"/>
</dbReference>
<dbReference type="InterPro" id="IPR029063">
    <property type="entry name" value="SAM-dependent_MTases_sf"/>
</dbReference>
<dbReference type="GO" id="GO:0032259">
    <property type="term" value="P:methylation"/>
    <property type="evidence" value="ECO:0007669"/>
    <property type="project" value="UniProtKB-KW"/>
</dbReference>
<dbReference type="InterPro" id="IPR013216">
    <property type="entry name" value="Methyltransf_11"/>
</dbReference>
<proteinExistence type="predicted"/>
<dbReference type="GO" id="GO:0008757">
    <property type="term" value="F:S-adenosylmethionine-dependent methyltransferase activity"/>
    <property type="evidence" value="ECO:0007669"/>
    <property type="project" value="InterPro"/>
</dbReference>
<organism evidence="2 3">
    <name type="scientific">Candidatus Fukatsuia symbiotica</name>
    <dbReference type="NCBI Taxonomy" id="1878942"/>
    <lineage>
        <taxon>Bacteria</taxon>
        <taxon>Pseudomonadati</taxon>
        <taxon>Pseudomonadota</taxon>
        <taxon>Gammaproteobacteria</taxon>
        <taxon>Enterobacterales</taxon>
        <taxon>Yersiniaceae</taxon>
        <taxon>Candidatus Fukatsuia</taxon>
    </lineage>
</organism>
<dbReference type="SUPFAM" id="SSF53335">
    <property type="entry name" value="S-adenosyl-L-methionine-dependent methyltransferases"/>
    <property type="match status" value="1"/>
</dbReference>
<evidence type="ECO:0000313" key="2">
    <source>
        <dbReference type="EMBL" id="AWK13269.1"/>
    </source>
</evidence>
<protein>
    <submittedName>
        <fullName evidence="2">Class I SAM-dependent methyltransferase</fullName>
    </submittedName>
</protein>
<dbReference type="Gene3D" id="3.40.50.150">
    <property type="entry name" value="Vaccinia Virus protein VP39"/>
    <property type="match status" value="1"/>
</dbReference>
<keyword evidence="2" id="KW-0808">Transferase</keyword>
<gene>
    <name evidence="2" type="ORF">CCS41_00185</name>
</gene>
<evidence type="ECO:0000259" key="1">
    <source>
        <dbReference type="Pfam" id="PF08241"/>
    </source>
</evidence>
<dbReference type="Pfam" id="PF08241">
    <property type="entry name" value="Methyltransf_11"/>
    <property type="match status" value="1"/>
</dbReference>
<accession>A0A2Y9CKA4</accession>
<dbReference type="AlphaFoldDB" id="A0A2Y9CKA4"/>